<keyword evidence="2" id="KW-0812">Transmembrane</keyword>
<dbReference type="VEuPathDB" id="TriTrypDB:TcCL_NonESM07495"/>
<protein>
    <submittedName>
        <fullName evidence="4">Putative mucin TcMUCII</fullName>
    </submittedName>
</protein>
<evidence type="ECO:0000256" key="3">
    <source>
        <dbReference type="SAM" id="SignalP"/>
    </source>
</evidence>
<dbReference type="VEuPathDB" id="TriTrypDB:TCDM_13907"/>
<dbReference type="VEuPathDB" id="TriTrypDB:TcCLB.506321.110"/>
<feature type="chain" id="PRO_5015928703" evidence="3">
    <location>
        <begin position="27"/>
        <end position="327"/>
    </location>
</feature>
<evidence type="ECO:0000256" key="2">
    <source>
        <dbReference type="SAM" id="Phobius"/>
    </source>
</evidence>
<feature type="compositionally biased region" description="Polar residues" evidence="1">
    <location>
        <begin position="36"/>
        <end position="46"/>
    </location>
</feature>
<dbReference type="VEuPathDB" id="TriTrypDB:TcYC6_0153200"/>
<dbReference type="VEuPathDB" id="TriTrypDB:TcG_10832"/>
<proteinExistence type="predicted"/>
<dbReference type="VEuPathDB" id="TriTrypDB:TcCLB.511613.120"/>
<dbReference type="InterPro" id="IPR000458">
    <property type="entry name" value="Tryp_mucin"/>
</dbReference>
<sequence>MMMTMCRLLCALLVLALCCCPSVCMTASDGHKSTELIKSSSQSQVQGGLDKGQEPGKGPGAETENGRSAEEGLGSEGISLPTKAAAAISGQKPGASVMPGTPIPASDNPESPGLPNQSAQTQEVLQTGNVRSGEELSQSQESTLPRAPEKSVEATTTTTTTTTAAPATTSTTTSTTTTEAPTTTTTRAPSHIRRIDGSLSSSAWVCARCCSPYPRWRTPLWAEEVCACCACQHSKPRGHVYVYCGPMYKVRVIMMIVFCFVCFCCSAVCSAVCPTSVTLNPSRTHSYACELEPWVFLFINYCFLLPFKLLFAVFCASSAIVLISTVS</sequence>
<dbReference type="VEuPathDB" id="TriTrypDB:TCSYLVIO_002235"/>
<feature type="region of interest" description="Disordered" evidence="1">
    <location>
        <begin position="35"/>
        <end position="192"/>
    </location>
</feature>
<reference evidence="4 5" key="1">
    <citation type="journal article" date="2018" name="Microb. Genom.">
        <title>Expanding an expanded genome: long-read sequencing of Trypanosoma cruzi.</title>
        <authorList>
            <person name="Berna L."/>
            <person name="Rodriguez M."/>
            <person name="Chiribao M.L."/>
            <person name="Parodi-Talice A."/>
            <person name="Pita S."/>
            <person name="Rijo G."/>
            <person name="Alvarez-Valin F."/>
            <person name="Robello C."/>
        </authorList>
    </citation>
    <scope>NUCLEOTIDE SEQUENCE [LARGE SCALE GENOMIC DNA]</scope>
    <source>
        <strain evidence="4 5">TCC</strain>
    </source>
</reference>
<dbReference type="VEuPathDB" id="TriTrypDB:BCY84_05916"/>
<gene>
    <name evidence="4" type="ORF">C3747_17g352</name>
</gene>
<evidence type="ECO:0000256" key="1">
    <source>
        <dbReference type="SAM" id="MobiDB-lite"/>
    </source>
</evidence>
<keyword evidence="2" id="KW-1133">Transmembrane helix</keyword>
<feature type="compositionally biased region" description="Polar residues" evidence="1">
    <location>
        <begin position="114"/>
        <end position="143"/>
    </location>
</feature>
<dbReference type="VEuPathDB" id="TriTrypDB:Tc_MARK_5026"/>
<dbReference type="VEuPathDB" id="TriTrypDB:C3747_17g352"/>
<dbReference type="AlphaFoldDB" id="A0A2V2XA67"/>
<dbReference type="Pfam" id="PF01456">
    <property type="entry name" value="Mucin"/>
    <property type="match status" value="1"/>
</dbReference>
<organism evidence="4 5">
    <name type="scientific">Trypanosoma cruzi</name>
    <dbReference type="NCBI Taxonomy" id="5693"/>
    <lineage>
        <taxon>Eukaryota</taxon>
        <taxon>Discoba</taxon>
        <taxon>Euglenozoa</taxon>
        <taxon>Kinetoplastea</taxon>
        <taxon>Metakinetoplastina</taxon>
        <taxon>Trypanosomatida</taxon>
        <taxon>Trypanosomatidae</taxon>
        <taxon>Trypanosoma</taxon>
        <taxon>Schizotrypanum</taxon>
    </lineage>
</organism>
<feature type="transmembrane region" description="Helical" evidence="2">
    <location>
        <begin position="294"/>
        <end position="323"/>
    </location>
</feature>
<keyword evidence="3" id="KW-0732">Signal</keyword>
<dbReference type="EMBL" id="PRFC01000017">
    <property type="protein sequence ID" value="PWV17750.1"/>
    <property type="molecule type" value="Genomic_DNA"/>
</dbReference>
<name>A0A2V2XA67_TRYCR</name>
<feature type="signal peptide" evidence="3">
    <location>
        <begin position="1"/>
        <end position="26"/>
    </location>
</feature>
<comment type="caution">
    <text evidence="4">The sequence shown here is derived from an EMBL/GenBank/DDBJ whole genome shotgun (WGS) entry which is preliminary data.</text>
</comment>
<feature type="transmembrane region" description="Helical" evidence="2">
    <location>
        <begin position="252"/>
        <end position="273"/>
    </location>
</feature>
<keyword evidence="2" id="KW-0472">Membrane</keyword>
<dbReference type="VEuPathDB" id="TriTrypDB:TcBrA4_0164820"/>
<accession>A0A2V2XA67</accession>
<evidence type="ECO:0000313" key="5">
    <source>
        <dbReference type="Proteomes" id="UP000246078"/>
    </source>
</evidence>
<dbReference type="VEuPathDB" id="TriTrypDB:TcCL_Unassigned04343"/>
<evidence type="ECO:0000313" key="4">
    <source>
        <dbReference type="EMBL" id="PWV17750.1"/>
    </source>
</evidence>
<dbReference type="VEuPathDB" id="TriTrypDB:C4B63_39g237"/>
<feature type="compositionally biased region" description="Low complexity" evidence="1">
    <location>
        <begin position="153"/>
        <end position="186"/>
    </location>
</feature>
<dbReference type="VEuPathDB" id="TriTrypDB:ECC02_013820"/>
<dbReference type="VEuPathDB" id="TriTrypDB:ECC02_012695"/>
<dbReference type="Proteomes" id="UP000246078">
    <property type="component" value="Unassembled WGS sequence"/>
</dbReference>
<dbReference type="VEuPathDB" id="TriTrypDB:TCSYLVIO_007874"/>